<reference evidence="2" key="1">
    <citation type="journal article" date="2022" name="Mol. Ecol. Resour.">
        <title>The genomes of chicory, endive, great burdock and yacon provide insights into Asteraceae palaeo-polyploidization history and plant inulin production.</title>
        <authorList>
            <person name="Fan W."/>
            <person name="Wang S."/>
            <person name="Wang H."/>
            <person name="Wang A."/>
            <person name="Jiang F."/>
            <person name="Liu H."/>
            <person name="Zhao H."/>
            <person name="Xu D."/>
            <person name="Zhang Y."/>
        </authorList>
    </citation>
    <scope>NUCLEOTIDE SEQUENCE [LARGE SCALE GENOMIC DNA]</scope>
    <source>
        <strain evidence="2">cv. Niubang</strain>
    </source>
</reference>
<organism evidence="1 2">
    <name type="scientific">Arctium lappa</name>
    <name type="common">Greater burdock</name>
    <name type="synonym">Lappa major</name>
    <dbReference type="NCBI Taxonomy" id="4217"/>
    <lineage>
        <taxon>Eukaryota</taxon>
        <taxon>Viridiplantae</taxon>
        <taxon>Streptophyta</taxon>
        <taxon>Embryophyta</taxon>
        <taxon>Tracheophyta</taxon>
        <taxon>Spermatophyta</taxon>
        <taxon>Magnoliopsida</taxon>
        <taxon>eudicotyledons</taxon>
        <taxon>Gunneridae</taxon>
        <taxon>Pentapetalae</taxon>
        <taxon>asterids</taxon>
        <taxon>campanulids</taxon>
        <taxon>Asterales</taxon>
        <taxon>Asteraceae</taxon>
        <taxon>Carduoideae</taxon>
        <taxon>Cardueae</taxon>
        <taxon>Arctiinae</taxon>
        <taxon>Arctium</taxon>
    </lineage>
</organism>
<accession>A0ACB9FHJ4</accession>
<evidence type="ECO:0000313" key="2">
    <source>
        <dbReference type="Proteomes" id="UP001055879"/>
    </source>
</evidence>
<name>A0ACB9FHJ4_ARCLA</name>
<comment type="caution">
    <text evidence="1">The sequence shown here is derived from an EMBL/GenBank/DDBJ whole genome shotgun (WGS) entry which is preliminary data.</text>
</comment>
<keyword evidence="2" id="KW-1185">Reference proteome</keyword>
<dbReference type="Proteomes" id="UP001055879">
    <property type="component" value="Linkage Group LG01"/>
</dbReference>
<protein>
    <submittedName>
        <fullName evidence="1">Uncharacterized protein</fullName>
    </submittedName>
</protein>
<evidence type="ECO:0000313" key="1">
    <source>
        <dbReference type="EMBL" id="KAI3770542.1"/>
    </source>
</evidence>
<proteinExistence type="predicted"/>
<sequence length="167" mass="18796">MFSKQTTFRILSQGVIKPEEKSAVERSALVENSDSTEAKSAAYWTTLAPNVKDYSGFVARMIASGSSQLIKGILWCGDVTVDRLKWEMTIRLLITSAWEDRLLPYFIFCPIATIYLASRTDPGQNHRRQPSPTPVKSFVQPSPSPVKSFVLKTYQMVNDPSLDDFIQ</sequence>
<reference evidence="1 2" key="2">
    <citation type="journal article" date="2022" name="Mol. Ecol. Resour.">
        <title>The genomes of chicory, endive, great burdock and yacon provide insights into Asteraceae paleo-polyploidization history and plant inulin production.</title>
        <authorList>
            <person name="Fan W."/>
            <person name="Wang S."/>
            <person name="Wang H."/>
            <person name="Wang A."/>
            <person name="Jiang F."/>
            <person name="Liu H."/>
            <person name="Zhao H."/>
            <person name="Xu D."/>
            <person name="Zhang Y."/>
        </authorList>
    </citation>
    <scope>NUCLEOTIDE SEQUENCE [LARGE SCALE GENOMIC DNA]</scope>
    <source>
        <strain evidence="2">cv. Niubang</strain>
    </source>
</reference>
<gene>
    <name evidence="1" type="ORF">L6452_01678</name>
</gene>
<dbReference type="EMBL" id="CM042047">
    <property type="protein sequence ID" value="KAI3770542.1"/>
    <property type="molecule type" value="Genomic_DNA"/>
</dbReference>